<evidence type="ECO:0000256" key="4">
    <source>
        <dbReference type="ARBA" id="ARBA00022603"/>
    </source>
</evidence>
<evidence type="ECO:0000256" key="2">
    <source>
        <dbReference type="ARBA" id="ARBA00005369"/>
    </source>
</evidence>
<dbReference type="Pfam" id="PF01135">
    <property type="entry name" value="PCMT"/>
    <property type="match status" value="1"/>
</dbReference>
<dbReference type="InterPro" id="IPR029063">
    <property type="entry name" value="SAM-dependent_MTases_sf"/>
</dbReference>
<dbReference type="InterPro" id="IPR000682">
    <property type="entry name" value="PCMT"/>
</dbReference>
<dbReference type="PANTHER" id="PTHR11579">
    <property type="entry name" value="PROTEIN-L-ISOASPARTATE O-METHYLTRANSFERASE"/>
    <property type="match status" value="1"/>
</dbReference>
<dbReference type="SUPFAM" id="SSF53335">
    <property type="entry name" value="S-adenosyl-L-methionine-dependent methyltransferases"/>
    <property type="match status" value="1"/>
</dbReference>
<dbReference type="Proteomes" id="UP001594288">
    <property type="component" value="Unassembled WGS sequence"/>
</dbReference>
<name>A0ABV6YPG1_UNCEI</name>
<evidence type="ECO:0000313" key="9">
    <source>
        <dbReference type="Proteomes" id="UP001594288"/>
    </source>
</evidence>
<protein>
    <recommendedName>
        <fullName evidence="7">Protein-L-isoaspartate O-methyltransferase</fullName>
        <ecNumber evidence="7">2.1.1.77</ecNumber>
    </recommendedName>
    <alternativeName>
        <fullName evidence="7">L-isoaspartyl protein carboxyl methyltransferase</fullName>
    </alternativeName>
    <alternativeName>
        <fullName evidence="7">Protein L-isoaspartyl methyltransferase</fullName>
    </alternativeName>
    <alternativeName>
        <fullName evidence="7">Protein-beta-aspartate methyltransferase</fullName>
        <shortName evidence="7">PIMT</shortName>
    </alternativeName>
</protein>
<comment type="similarity">
    <text evidence="2 7">Belongs to the methyltransferase superfamily. L-isoaspartyl/D-aspartyl protein methyltransferase family.</text>
</comment>
<comment type="caution">
    <text evidence="8">The sequence shown here is derived from an EMBL/GenBank/DDBJ whole genome shotgun (WGS) entry which is preliminary data.</text>
</comment>
<dbReference type="NCBIfam" id="TIGR00080">
    <property type="entry name" value="pimt"/>
    <property type="match status" value="1"/>
</dbReference>
<dbReference type="EC" id="2.1.1.77" evidence="7"/>
<gene>
    <name evidence="7" type="primary">pcm</name>
    <name evidence="8" type="ORF">ACFL2Z_03500</name>
</gene>
<evidence type="ECO:0000256" key="5">
    <source>
        <dbReference type="ARBA" id="ARBA00022679"/>
    </source>
</evidence>
<dbReference type="GO" id="GO:0004719">
    <property type="term" value="F:protein-L-isoaspartate (D-aspartate) O-methyltransferase activity"/>
    <property type="evidence" value="ECO:0007669"/>
    <property type="project" value="UniProtKB-EC"/>
</dbReference>
<accession>A0ABV6YPG1</accession>
<dbReference type="Gene3D" id="3.40.50.150">
    <property type="entry name" value="Vaccinia Virus protein VP39"/>
    <property type="match status" value="1"/>
</dbReference>
<dbReference type="HAMAP" id="MF_00090">
    <property type="entry name" value="PIMT"/>
    <property type="match status" value="1"/>
</dbReference>
<dbReference type="PROSITE" id="PS01279">
    <property type="entry name" value="PCMT"/>
    <property type="match status" value="1"/>
</dbReference>
<dbReference type="EMBL" id="JBHPEI010000048">
    <property type="protein sequence ID" value="MFC1799958.1"/>
    <property type="molecule type" value="Genomic_DNA"/>
</dbReference>
<keyword evidence="4 7" id="KW-0489">Methyltransferase</keyword>
<evidence type="ECO:0000313" key="8">
    <source>
        <dbReference type="EMBL" id="MFC1799958.1"/>
    </source>
</evidence>
<dbReference type="CDD" id="cd02440">
    <property type="entry name" value="AdoMet_MTases"/>
    <property type="match status" value="1"/>
</dbReference>
<sequence>MWTKDISRYAHTLILILFCVSLFTSLGCQGGSPTQTEGFDSARKRMVEKQIIARGIEDERVIGAMLKVPRHEFVPAKYSHYSYRDTPLPIGHDQTISQPYIVALMTDEMNLSSADRVLEVGTGSGYQAAVLAEIVADVYTVEIVQPLGEAARDRLEALGYENVHVRIGDGYEGWEENAPFDRIIVTCAPTEIPQPLVDQLKEGGIMVIPVGNAGFQYLYRVKKVGGEAETEKVIPVSFVPLTGPNAR</sequence>
<proteinExistence type="inferred from homology"/>
<reference evidence="8 9" key="1">
    <citation type="submission" date="2024-09" db="EMBL/GenBank/DDBJ databases">
        <authorList>
            <person name="D'Angelo T."/>
        </authorList>
    </citation>
    <scope>NUCLEOTIDE SEQUENCE [LARGE SCALE GENOMIC DNA]</scope>
    <source>
        <strain evidence="8">SAG AM-311-F02</strain>
    </source>
</reference>
<evidence type="ECO:0000256" key="7">
    <source>
        <dbReference type="HAMAP-Rule" id="MF_00090"/>
    </source>
</evidence>
<dbReference type="NCBIfam" id="NF001453">
    <property type="entry name" value="PRK00312.1"/>
    <property type="match status" value="1"/>
</dbReference>
<keyword evidence="9" id="KW-1185">Reference proteome</keyword>
<evidence type="ECO:0000256" key="6">
    <source>
        <dbReference type="ARBA" id="ARBA00022691"/>
    </source>
</evidence>
<organism evidence="8 9">
    <name type="scientific">Eiseniibacteriota bacterium</name>
    <dbReference type="NCBI Taxonomy" id="2212470"/>
    <lineage>
        <taxon>Bacteria</taxon>
        <taxon>Candidatus Eiseniibacteriota</taxon>
    </lineage>
</organism>
<evidence type="ECO:0000256" key="1">
    <source>
        <dbReference type="ARBA" id="ARBA00004496"/>
    </source>
</evidence>
<comment type="catalytic activity">
    <reaction evidence="7">
        <text>[protein]-L-isoaspartate + S-adenosyl-L-methionine = [protein]-L-isoaspartate alpha-methyl ester + S-adenosyl-L-homocysteine</text>
        <dbReference type="Rhea" id="RHEA:12705"/>
        <dbReference type="Rhea" id="RHEA-COMP:12143"/>
        <dbReference type="Rhea" id="RHEA-COMP:12144"/>
        <dbReference type="ChEBI" id="CHEBI:57856"/>
        <dbReference type="ChEBI" id="CHEBI:59789"/>
        <dbReference type="ChEBI" id="CHEBI:90596"/>
        <dbReference type="ChEBI" id="CHEBI:90598"/>
        <dbReference type="EC" id="2.1.1.77"/>
    </reaction>
</comment>
<keyword evidence="6 7" id="KW-0949">S-adenosyl-L-methionine</keyword>
<dbReference type="GO" id="GO:0032259">
    <property type="term" value="P:methylation"/>
    <property type="evidence" value="ECO:0007669"/>
    <property type="project" value="UniProtKB-KW"/>
</dbReference>
<dbReference type="PROSITE" id="PS51257">
    <property type="entry name" value="PROKAR_LIPOPROTEIN"/>
    <property type="match status" value="1"/>
</dbReference>
<comment type="subcellular location">
    <subcellularLocation>
        <location evidence="1 7">Cytoplasm</location>
    </subcellularLocation>
</comment>
<comment type="function">
    <text evidence="7">Catalyzes the methyl esterification of L-isoaspartyl residues in peptides and proteins that result from spontaneous decomposition of normal L-aspartyl and L-asparaginyl residues. It plays a role in the repair and/or degradation of damaged proteins.</text>
</comment>
<evidence type="ECO:0000256" key="3">
    <source>
        <dbReference type="ARBA" id="ARBA00022490"/>
    </source>
</evidence>
<keyword evidence="3 7" id="KW-0963">Cytoplasm</keyword>
<feature type="active site" evidence="7">
    <location>
        <position position="97"/>
    </location>
</feature>
<keyword evidence="5 7" id="KW-0808">Transferase</keyword>
<dbReference type="PANTHER" id="PTHR11579:SF0">
    <property type="entry name" value="PROTEIN-L-ISOASPARTATE(D-ASPARTATE) O-METHYLTRANSFERASE"/>
    <property type="match status" value="1"/>
</dbReference>